<keyword evidence="6" id="KW-0732">Signal</keyword>
<feature type="compositionally biased region" description="Low complexity" evidence="5">
    <location>
        <begin position="29"/>
        <end position="48"/>
    </location>
</feature>
<accession>A0A653I462</accession>
<sequence>MKSYKYWFTSITASVMLLGSLPLQGHADTNPTPTEVTEQTETEQATGTQYTLSETPVFETADETTLVKTLPATTAVETFGTDGLFTRISIDGVYCFVKTTQLAKQPVYQKIDSQYITALAPSYTTASIDTPTGKSITQNTLIDTYGTSGDFTRVKQGDVYVFVSSKFLSKTPVYETTGTQFAQQQTVIYTDADTTSKQLGSYSLNATVKTYGTSGTFTRVQFNGIYGFVLTKQLGSKEVESYPLTGKKYAQQTTSIYDKAATSSVIGTLAPNQSVDLYGTSGLYSRVRINDTYGYVLTAHLGDSVVYAKTDRLYVQDTTPIQVEPNSSSTVLKHHKQNTLLTIYGTSGAYSRIIFRGEYAYVLTSSLAKSKVYAKTDRLYIQKTTPIQVEPNSSSTVLKHHKQNTLLTVYGTSGAYSRIIFRGEYAYVLTSSLAKSKVYAKTDRLYIQKTTPIQQSPSSSSTVLKHHQKNTRLTIYGTSGAYSRIIFRGEYAYVLTSSLAATKADLYATTGTRYVTEDKLVVHPKASLSGNIGTLKKGALITTYGKSGYYTRVKIGSRFGFVDSSRLGLNKPTSKAKVGTVFYVHFNQTPLFSADVAYSRPASHLSKGMKLIGLKSIDDDFWQVRLPNGQTGYVLNPYIGTSKPDMRYNEQAINRSKVYTVKATTSFFDTPTSPKGAGLVEQGKRVYPRYRVGNFYVIQSGWTPVYIPVTALTVTSETKVDKKNNSRGEKLIQAAVAHIGTPYTWGSQNVANGGFDCSGLIHYATNQAGKYGGRTNVRGYWYGAFFTNQRTSISSGKRSDIVFFENTYTDGPSHIGIMLDSKHFIHAGGSQLQISSIYEPHWREHFLGFKSM</sequence>
<dbReference type="Proteomes" id="UP000439752">
    <property type="component" value="Unassembled WGS sequence"/>
</dbReference>
<evidence type="ECO:0000259" key="7">
    <source>
        <dbReference type="PROSITE" id="PS51935"/>
    </source>
</evidence>
<keyword evidence="9" id="KW-1185">Reference proteome</keyword>
<dbReference type="SUPFAM" id="SSF54001">
    <property type="entry name" value="Cysteine proteinases"/>
    <property type="match status" value="1"/>
</dbReference>
<gene>
    <name evidence="8" type="ORF">EXIGUO9Y_130038</name>
</gene>
<evidence type="ECO:0000256" key="5">
    <source>
        <dbReference type="SAM" id="MobiDB-lite"/>
    </source>
</evidence>
<dbReference type="SMART" id="SM00287">
    <property type="entry name" value="SH3b"/>
    <property type="match status" value="7"/>
</dbReference>
<comment type="similarity">
    <text evidence="1">Belongs to the peptidase C40 family.</text>
</comment>
<dbReference type="AlphaFoldDB" id="A0A653I462"/>
<dbReference type="Pfam" id="PF00877">
    <property type="entry name" value="NLPC_P60"/>
    <property type="match status" value="1"/>
</dbReference>
<feature type="domain" description="NlpC/P60" evidence="7">
    <location>
        <begin position="725"/>
        <end position="852"/>
    </location>
</feature>
<dbReference type="InterPro" id="IPR038765">
    <property type="entry name" value="Papain-like_cys_pep_sf"/>
</dbReference>
<reference evidence="8 9" key="1">
    <citation type="submission" date="2019-10" db="EMBL/GenBank/DDBJ databases">
        <authorList>
            <person name="Karimi E."/>
        </authorList>
    </citation>
    <scope>NUCLEOTIDE SEQUENCE [LARGE SCALE GENOMIC DNA]</scope>
    <source>
        <strain evidence="8">Exiguobacterium sp. 9Y</strain>
    </source>
</reference>
<feature type="signal peptide" evidence="6">
    <location>
        <begin position="1"/>
        <end position="27"/>
    </location>
</feature>
<evidence type="ECO:0000256" key="4">
    <source>
        <dbReference type="ARBA" id="ARBA00022807"/>
    </source>
</evidence>
<organism evidence="8 9">
    <name type="scientific">Exiguobacterium oxidotolerans</name>
    <dbReference type="NCBI Taxonomy" id="223958"/>
    <lineage>
        <taxon>Bacteria</taxon>
        <taxon>Bacillati</taxon>
        <taxon>Bacillota</taxon>
        <taxon>Bacilli</taxon>
        <taxon>Bacillales</taxon>
        <taxon>Bacillales Family XII. Incertae Sedis</taxon>
        <taxon>Exiguobacterium</taxon>
    </lineage>
</organism>
<dbReference type="InterPro" id="IPR000064">
    <property type="entry name" value="NLP_P60_dom"/>
</dbReference>
<dbReference type="GO" id="GO:0008234">
    <property type="term" value="F:cysteine-type peptidase activity"/>
    <property type="evidence" value="ECO:0007669"/>
    <property type="project" value="UniProtKB-KW"/>
</dbReference>
<proteinExistence type="inferred from homology"/>
<keyword evidence="4" id="KW-0788">Thiol protease</keyword>
<dbReference type="PANTHER" id="PTHR34408">
    <property type="entry name" value="FAMILY PROTEIN, PUTATIVE-RELATED"/>
    <property type="match status" value="1"/>
</dbReference>
<dbReference type="RefSeq" id="WP_236550001.1">
    <property type="nucleotide sequence ID" value="NZ_LR732308.1"/>
</dbReference>
<evidence type="ECO:0000313" key="8">
    <source>
        <dbReference type="EMBL" id="VWX33740.1"/>
    </source>
</evidence>
<dbReference type="GO" id="GO:0006508">
    <property type="term" value="P:proteolysis"/>
    <property type="evidence" value="ECO:0007669"/>
    <property type="project" value="UniProtKB-KW"/>
</dbReference>
<keyword evidence="2" id="KW-0645">Protease</keyword>
<dbReference type="EMBL" id="CABWKQ010000005">
    <property type="protein sequence ID" value="VWX33740.1"/>
    <property type="molecule type" value="Genomic_DNA"/>
</dbReference>
<dbReference type="InterPro" id="IPR003646">
    <property type="entry name" value="SH3-like_bac-type"/>
</dbReference>
<evidence type="ECO:0000256" key="1">
    <source>
        <dbReference type="ARBA" id="ARBA00007074"/>
    </source>
</evidence>
<dbReference type="PROSITE" id="PS51935">
    <property type="entry name" value="NLPC_P60"/>
    <property type="match status" value="1"/>
</dbReference>
<evidence type="ECO:0000256" key="2">
    <source>
        <dbReference type="ARBA" id="ARBA00022670"/>
    </source>
</evidence>
<dbReference type="InterPro" id="IPR052354">
    <property type="entry name" value="Cell_Wall_Dynamics_Protein"/>
</dbReference>
<keyword evidence="3 8" id="KW-0378">Hydrolase</keyword>
<protein>
    <submittedName>
        <fullName evidence="8">Glycoside hydrolase</fullName>
    </submittedName>
</protein>
<dbReference type="PANTHER" id="PTHR34408:SF1">
    <property type="entry name" value="GLYCOSYL HYDROLASE FAMILY 19 DOMAIN-CONTAINING PROTEIN HI_1415"/>
    <property type="match status" value="1"/>
</dbReference>
<evidence type="ECO:0000313" key="9">
    <source>
        <dbReference type="Proteomes" id="UP000439752"/>
    </source>
</evidence>
<name>A0A653I462_9BACL</name>
<feature type="region of interest" description="Disordered" evidence="5">
    <location>
        <begin position="26"/>
        <end position="48"/>
    </location>
</feature>
<feature type="chain" id="PRO_5024891044" evidence="6">
    <location>
        <begin position="28"/>
        <end position="852"/>
    </location>
</feature>
<evidence type="ECO:0000256" key="6">
    <source>
        <dbReference type="SAM" id="SignalP"/>
    </source>
</evidence>
<dbReference type="Gene3D" id="3.90.1720.10">
    <property type="entry name" value="endopeptidase domain like (from Nostoc punctiforme)"/>
    <property type="match status" value="1"/>
</dbReference>
<evidence type="ECO:0000256" key="3">
    <source>
        <dbReference type="ARBA" id="ARBA00022801"/>
    </source>
</evidence>